<feature type="compositionally biased region" description="Basic residues" evidence="1">
    <location>
        <begin position="10"/>
        <end position="21"/>
    </location>
</feature>
<proteinExistence type="predicted"/>
<reference evidence="2 3" key="1">
    <citation type="submission" date="2016-04" db="EMBL/GenBank/DDBJ databases">
        <title>A degradative enzymes factory behind the ericoid mycorrhizal symbiosis.</title>
        <authorList>
            <consortium name="DOE Joint Genome Institute"/>
            <person name="Martino E."/>
            <person name="Morin E."/>
            <person name="Grelet G."/>
            <person name="Kuo A."/>
            <person name="Kohler A."/>
            <person name="Daghino S."/>
            <person name="Barry K."/>
            <person name="Choi C."/>
            <person name="Cichocki N."/>
            <person name="Clum A."/>
            <person name="Copeland A."/>
            <person name="Hainaut M."/>
            <person name="Haridas S."/>
            <person name="Labutti K."/>
            <person name="Lindquist E."/>
            <person name="Lipzen A."/>
            <person name="Khouja H.-R."/>
            <person name="Murat C."/>
            <person name="Ohm R."/>
            <person name="Olson A."/>
            <person name="Spatafora J."/>
            <person name="Veneault-Fourrey C."/>
            <person name="Henrissat B."/>
            <person name="Grigoriev I."/>
            <person name="Martin F."/>
            <person name="Perotto S."/>
        </authorList>
    </citation>
    <scope>NUCLEOTIDE SEQUENCE [LARGE SCALE GENOMIC DNA]</scope>
    <source>
        <strain evidence="2 3">F</strain>
    </source>
</reference>
<protein>
    <recommendedName>
        <fullName evidence="4">SnoaL-like domain-containing protein</fullName>
    </recommendedName>
</protein>
<feature type="region of interest" description="Disordered" evidence="1">
    <location>
        <begin position="1"/>
        <end position="32"/>
    </location>
</feature>
<name>A0A2J6R4Q0_HYAVF</name>
<evidence type="ECO:0000313" key="2">
    <source>
        <dbReference type="EMBL" id="PMD33492.1"/>
    </source>
</evidence>
<evidence type="ECO:0000313" key="3">
    <source>
        <dbReference type="Proteomes" id="UP000235786"/>
    </source>
</evidence>
<dbReference type="Proteomes" id="UP000235786">
    <property type="component" value="Unassembled WGS sequence"/>
</dbReference>
<dbReference type="EMBL" id="KZ613956">
    <property type="protein sequence ID" value="PMD33492.1"/>
    <property type="molecule type" value="Genomic_DNA"/>
</dbReference>
<gene>
    <name evidence="2" type="ORF">L207DRAFT_589857</name>
</gene>
<feature type="compositionally biased region" description="Low complexity" evidence="1">
    <location>
        <begin position="22"/>
        <end position="32"/>
    </location>
</feature>
<evidence type="ECO:0000256" key="1">
    <source>
        <dbReference type="SAM" id="MobiDB-lite"/>
    </source>
</evidence>
<evidence type="ECO:0008006" key="4">
    <source>
        <dbReference type="Google" id="ProtNLM"/>
    </source>
</evidence>
<sequence>MSHITSSRVTKSKSKQQKSHKAPPSSTASPSSSSLISLQTYVSNIFYDIFIQDQDDIAEIAYKRNWSHHVKENGDGKPFTFNSFHNYIFNNLRTTLTNRQLVSQSFVVEPTEADGGRTGTVAHILQLSAVQEGKDVVANGVGVLQIGWDEENMRRKVTMESFVLAFD</sequence>
<keyword evidence="3" id="KW-1185">Reference proteome</keyword>
<organism evidence="2 3">
    <name type="scientific">Hyaloscypha variabilis (strain UAMH 11265 / GT02V1 / F)</name>
    <name type="common">Meliniomyces variabilis</name>
    <dbReference type="NCBI Taxonomy" id="1149755"/>
    <lineage>
        <taxon>Eukaryota</taxon>
        <taxon>Fungi</taxon>
        <taxon>Dikarya</taxon>
        <taxon>Ascomycota</taxon>
        <taxon>Pezizomycotina</taxon>
        <taxon>Leotiomycetes</taxon>
        <taxon>Helotiales</taxon>
        <taxon>Hyaloscyphaceae</taxon>
        <taxon>Hyaloscypha</taxon>
        <taxon>Hyaloscypha variabilis</taxon>
    </lineage>
</organism>
<dbReference type="AlphaFoldDB" id="A0A2J6R4Q0"/>
<accession>A0A2J6R4Q0</accession>
<dbReference type="OrthoDB" id="2985845at2759"/>